<proteinExistence type="predicted"/>
<dbReference type="Pfam" id="PF26502">
    <property type="entry name" value="DUF8167_2nd"/>
    <property type="match status" value="1"/>
</dbReference>
<reference evidence="8" key="1">
    <citation type="submission" date="2017-10" db="EMBL/GenBank/DDBJ databases">
        <title>Phenotypic and genomic properties of facultatively anaerobic sulfur-reducing natronoarchaea from hypersaline soda lakes.</title>
        <authorList>
            <person name="Sorokin D.Y."/>
            <person name="Kublanov I.V."/>
            <person name="Roman P."/>
            <person name="Sinninghe Damste J.S."/>
            <person name="Golyshin P.N."/>
            <person name="Rojo D."/>
            <person name="Ciordia S."/>
            <person name="Mena Md.C."/>
            <person name="Ferrer M."/>
            <person name="Messina E."/>
            <person name="Smedile F."/>
            <person name="La Spada G."/>
            <person name="La Cono V."/>
            <person name="Yakimov M.M."/>
        </authorList>
    </citation>
    <scope>NUCLEOTIDE SEQUENCE [LARGE SCALE GENOMIC DNA]</scope>
    <source>
        <strain evidence="8">AArc1</strain>
    </source>
</reference>
<dbReference type="Proteomes" id="UP000258707">
    <property type="component" value="Chromosome"/>
</dbReference>
<dbReference type="Pfam" id="PF26503">
    <property type="entry name" value="DUF8167_3rd"/>
    <property type="match status" value="1"/>
</dbReference>
<dbReference type="Pfam" id="PF26501">
    <property type="entry name" value="DUF8167"/>
    <property type="match status" value="1"/>
</dbReference>
<dbReference type="EMBL" id="CP027033">
    <property type="protein sequence ID" value="AXR81413.1"/>
    <property type="molecule type" value="Genomic_DNA"/>
</dbReference>
<evidence type="ECO:0000313" key="5">
    <source>
        <dbReference type="EMBL" id="AXR78535.1"/>
    </source>
</evidence>
<keyword evidence="1" id="KW-1133">Transmembrane helix</keyword>
<dbReference type="InterPro" id="IPR058603">
    <property type="entry name" value="DUF8167_2nd"/>
</dbReference>
<evidence type="ECO:0000256" key="1">
    <source>
        <dbReference type="SAM" id="Phobius"/>
    </source>
</evidence>
<protein>
    <submittedName>
        <fullName evidence="5">TrkA, K+ transport system, NAD-binding component</fullName>
    </submittedName>
</protein>
<dbReference type="InterPro" id="IPR058480">
    <property type="entry name" value="DUF8167_N"/>
</dbReference>
<evidence type="ECO:0000259" key="3">
    <source>
        <dbReference type="Pfam" id="PF26502"/>
    </source>
</evidence>
<dbReference type="OrthoDB" id="157524at2157"/>
<dbReference type="GeneID" id="37641884"/>
<feature type="transmembrane region" description="Helical" evidence="1">
    <location>
        <begin position="44"/>
        <end position="64"/>
    </location>
</feature>
<reference evidence="7" key="2">
    <citation type="submission" date="2018-02" db="EMBL/GenBank/DDBJ databases">
        <title>Phenotypic and genomic properties of facultatively anaerobic sulfur-reducing natronoarchaea from hypersaline soda lakes.</title>
        <authorList>
            <person name="Sorokin D.Y."/>
            <person name="Kublanov I.V."/>
            <person name="Roman P."/>
            <person name="Sinninghe Damste J.S."/>
            <person name="Golyshin P.N."/>
            <person name="Rojo D."/>
            <person name="Ciordia S."/>
            <person name="Mena M.D.C."/>
            <person name="Ferrer M."/>
            <person name="Messina E."/>
            <person name="Smedile F."/>
            <person name="La Spada G."/>
            <person name="La Cono V."/>
            <person name="Yakimov M.M."/>
        </authorList>
    </citation>
    <scope>NUCLEOTIDE SEQUENCE [LARGE SCALE GENOMIC DNA]</scope>
    <source>
        <strain evidence="7">AArc-Mg</strain>
    </source>
</reference>
<evidence type="ECO:0000259" key="2">
    <source>
        <dbReference type="Pfam" id="PF26501"/>
    </source>
</evidence>
<feature type="domain" description="DUF8167" evidence="3">
    <location>
        <begin position="129"/>
        <end position="203"/>
    </location>
</feature>
<dbReference type="Proteomes" id="UP000258613">
    <property type="component" value="Chromosome"/>
</dbReference>
<evidence type="ECO:0000313" key="7">
    <source>
        <dbReference type="Proteomes" id="UP000258613"/>
    </source>
</evidence>
<reference evidence="5" key="3">
    <citation type="journal article" date="2019" name="Int. J. Syst. Evol. Microbiol.">
        <title>Natronolimnobius sulfurireducens sp. nov. and Halalkaliarchaeum desulfuricum gen. nov., sp. nov., the first sulfur-respiring alkaliphilic haloarchaea from hypersaline alkaline lakes.</title>
        <authorList>
            <person name="Sorokin D.Y."/>
            <person name="Yakimov M."/>
            <person name="Messina E."/>
            <person name="Merkel A.Y."/>
            <person name="Bale N.J."/>
            <person name="Sinninghe Damste J.S."/>
        </authorList>
    </citation>
    <scope>NUCLEOTIDE SEQUENCE</scope>
    <source>
        <strain evidence="6">AArc-Mg</strain>
        <strain evidence="5">AArc1</strain>
    </source>
</reference>
<keyword evidence="1" id="KW-0472">Membrane</keyword>
<dbReference type="InterPro" id="IPR058604">
    <property type="entry name" value="DUF8167_3rd"/>
</dbReference>
<evidence type="ECO:0000313" key="6">
    <source>
        <dbReference type="EMBL" id="AXR81413.1"/>
    </source>
</evidence>
<feature type="transmembrane region" description="Helical" evidence="1">
    <location>
        <begin position="12"/>
        <end position="37"/>
    </location>
</feature>
<feature type="domain" description="DUF8167" evidence="4">
    <location>
        <begin position="217"/>
        <end position="312"/>
    </location>
</feature>
<accession>A0A346PPG8</accession>
<dbReference type="RefSeq" id="WP_117364591.1">
    <property type="nucleotide sequence ID" value="NZ_CP024047.1"/>
</dbReference>
<organism evidence="5 8">
    <name type="scientific">Natrarchaeobaculum sulfurireducens</name>
    <dbReference type="NCBI Taxonomy" id="2044521"/>
    <lineage>
        <taxon>Archaea</taxon>
        <taxon>Methanobacteriati</taxon>
        <taxon>Methanobacteriota</taxon>
        <taxon>Stenosarchaea group</taxon>
        <taxon>Halobacteria</taxon>
        <taxon>Halobacteriales</taxon>
        <taxon>Natrialbaceae</taxon>
        <taxon>Natrarchaeobaculum</taxon>
    </lineage>
</organism>
<evidence type="ECO:0000313" key="8">
    <source>
        <dbReference type="Proteomes" id="UP000258707"/>
    </source>
</evidence>
<evidence type="ECO:0000259" key="4">
    <source>
        <dbReference type="Pfam" id="PF26503"/>
    </source>
</evidence>
<dbReference type="KEGG" id="nan:AArc1_2219"/>
<gene>
    <name evidence="5" type="ORF">AArc1_2219</name>
    <name evidence="6" type="ORF">AArcMg_1398</name>
</gene>
<keyword evidence="7" id="KW-1185">Reference proteome</keyword>
<dbReference type="EMBL" id="CP024047">
    <property type="protein sequence ID" value="AXR78535.1"/>
    <property type="molecule type" value="Genomic_DNA"/>
</dbReference>
<feature type="domain" description="DUF8167" evidence="2">
    <location>
        <begin position="7"/>
        <end position="103"/>
    </location>
</feature>
<dbReference type="KEGG" id="nag:AArcMg_1398"/>
<name>A0A346PG90_9EURY</name>
<sequence>MGELPYESLVGIAYGLLFGFVPALIVGLTAVGAVIVYDRSLSPIVGAATVAPLTIASGAIVGIFDPAAIPAHGQRTAVAGTVAGVLGVVTTSQGTRIATELPRDRRFPLVRGQSLSAEAIDAVDAMGQVTIRPIGPIREFDGYPPLSPALRTALEEDCWRFPADLQLAELERRLERRLRTEHGLARATVSIDGRGRTTIAAAPPEKRVATTLAEGTRAVTVEGLLPSGIEPGDAVVIDTDTAVVHGTVLTVGDQPGSTAATTATEPPVSAEHRTATAGFDGGHGRLTVTVETTDAGALLEASQPRIAVSPRGDAHEFEAAALLEEAGRPVTEVVVGDRTIDPDRTLAVRHDGEWLFAVDEPEEADKAFVAGSEPEVSG</sequence>
<dbReference type="AlphaFoldDB" id="A0A346PG90"/>
<keyword evidence="1" id="KW-0812">Transmembrane</keyword>
<accession>A0A346PG90</accession>